<dbReference type="EMBL" id="CAJPWZ010002348">
    <property type="protein sequence ID" value="CAG2236296.1"/>
    <property type="molecule type" value="Genomic_DNA"/>
</dbReference>
<dbReference type="CDD" id="cd19757">
    <property type="entry name" value="Bbox1"/>
    <property type="match status" value="1"/>
</dbReference>
<dbReference type="Pfam" id="PF00643">
    <property type="entry name" value="zf-B_box"/>
    <property type="match status" value="1"/>
</dbReference>
<evidence type="ECO:0000259" key="3">
    <source>
        <dbReference type="PROSITE" id="PS50119"/>
    </source>
</evidence>
<feature type="region of interest" description="Disordered" evidence="2">
    <location>
        <begin position="261"/>
        <end position="280"/>
    </location>
</feature>
<protein>
    <recommendedName>
        <fullName evidence="3">B box-type domain-containing protein</fullName>
    </recommendedName>
</protein>
<keyword evidence="1" id="KW-0863">Zinc-finger</keyword>
<evidence type="ECO:0000256" key="2">
    <source>
        <dbReference type="SAM" id="MobiDB-lite"/>
    </source>
</evidence>
<dbReference type="GO" id="GO:0006513">
    <property type="term" value="P:protein monoubiquitination"/>
    <property type="evidence" value="ECO:0007669"/>
    <property type="project" value="TreeGrafter"/>
</dbReference>
<feature type="domain" description="B box-type" evidence="3">
    <location>
        <begin position="4"/>
        <end position="56"/>
    </location>
</feature>
<dbReference type="PANTHER" id="PTHR25462">
    <property type="entry name" value="BONUS, ISOFORM C-RELATED"/>
    <property type="match status" value="1"/>
</dbReference>
<evidence type="ECO:0000256" key="1">
    <source>
        <dbReference type="PROSITE-ProRule" id="PRU00024"/>
    </source>
</evidence>
<gene>
    <name evidence="4" type="ORF">MEDL_48822</name>
</gene>
<keyword evidence="5" id="KW-1185">Reference proteome</keyword>
<dbReference type="Gene3D" id="3.30.160.60">
    <property type="entry name" value="Classic Zinc Finger"/>
    <property type="match status" value="1"/>
</dbReference>
<dbReference type="InterPro" id="IPR000315">
    <property type="entry name" value="Znf_B-box"/>
</dbReference>
<dbReference type="GO" id="GO:0061630">
    <property type="term" value="F:ubiquitin protein ligase activity"/>
    <property type="evidence" value="ECO:0007669"/>
    <property type="project" value="TreeGrafter"/>
</dbReference>
<evidence type="ECO:0000313" key="4">
    <source>
        <dbReference type="EMBL" id="CAG2236296.1"/>
    </source>
</evidence>
<evidence type="ECO:0000313" key="5">
    <source>
        <dbReference type="Proteomes" id="UP000683360"/>
    </source>
</evidence>
<comment type="caution">
    <text evidence="4">The sequence shown here is derived from an EMBL/GenBank/DDBJ whole genome shotgun (WGS) entry which is preliminary data.</text>
</comment>
<accession>A0A8S3TXT1</accession>
<reference evidence="4" key="1">
    <citation type="submission" date="2021-03" db="EMBL/GenBank/DDBJ databases">
        <authorList>
            <person name="Bekaert M."/>
        </authorList>
    </citation>
    <scope>NUCLEOTIDE SEQUENCE</scope>
</reference>
<name>A0A8S3TXT1_MYTED</name>
<feature type="domain" description="B box-type" evidence="3">
    <location>
        <begin position="56"/>
        <end position="96"/>
    </location>
</feature>
<dbReference type="SMART" id="SM00336">
    <property type="entry name" value="BBOX"/>
    <property type="match status" value="2"/>
</dbReference>
<organism evidence="4 5">
    <name type="scientific">Mytilus edulis</name>
    <name type="common">Blue mussel</name>
    <dbReference type="NCBI Taxonomy" id="6550"/>
    <lineage>
        <taxon>Eukaryota</taxon>
        <taxon>Metazoa</taxon>
        <taxon>Spiralia</taxon>
        <taxon>Lophotrochozoa</taxon>
        <taxon>Mollusca</taxon>
        <taxon>Bivalvia</taxon>
        <taxon>Autobranchia</taxon>
        <taxon>Pteriomorphia</taxon>
        <taxon>Mytilida</taxon>
        <taxon>Mytiloidea</taxon>
        <taxon>Mytilidae</taxon>
        <taxon>Mytilinae</taxon>
        <taxon>Mytilus</taxon>
    </lineage>
</organism>
<keyword evidence="1" id="KW-0479">Metal-binding</keyword>
<dbReference type="SUPFAM" id="SSF57845">
    <property type="entry name" value="B-box zinc-binding domain"/>
    <property type="match status" value="1"/>
</dbReference>
<dbReference type="Proteomes" id="UP000683360">
    <property type="component" value="Unassembled WGS sequence"/>
</dbReference>
<dbReference type="AlphaFoldDB" id="A0A8S3TXT1"/>
<feature type="compositionally biased region" description="Basic and acidic residues" evidence="2">
    <location>
        <begin position="265"/>
        <end position="280"/>
    </location>
</feature>
<proteinExistence type="predicted"/>
<sequence>MAQAASKTCEICISATGSQYCLECEQYFCENCKTFHSRQKISKTHQFQSSSDVIPEGKSKCKDHNEDFSFVCKTCNVVVCSSCVTGSHTGHAFSKLMDSITQLKEKNTIYLRRKIQQSTQNMKQIEEGIKEFDVKVAEVVKAITNEGTKLKAMVDKCVAGMISSVNDQFRREKDKLTKIMADIRMDLKAGSDLDKQIYELDKVRNDGNLLKSLQKLTDDIAKLTIKPIPEFPYIKYTAKSATDNDVKQLFGNYIISEMRTQQTMNRERELPSPKSDYKQEVNPKERGRYLYKCNKCG</sequence>
<keyword evidence="1" id="KW-0862">Zinc</keyword>
<dbReference type="PROSITE" id="PS50119">
    <property type="entry name" value="ZF_BBOX"/>
    <property type="match status" value="2"/>
</dbReference>
<dbReference type="PANTHER" id="PTHR25462:SF229">
    <property type="entry name" value="TRANSCRIPTION INTERMEDIARY FACTOR 1-BETA"/>
    <property type="match status" value="1"/>
</dbReference>
<dbReference type="InterPro" id="IPR047153">
    <property type="entry name" value="TRIM45/56/19-like"/>
</dbReference>
<dbReference type="GO" id="GO:0008270">
    <property type="term" value="F:zinc ion binding"/>
    <property type="evidence" value="ECO:0007669"/>
    <property type="project" value="UniProtKB-KW"/>
</dbReference>
<dbReference type="OrthoDB" id="6112405at2759"/>